<dbReference type="AlphaFoldDB" id="A0A0S4XKX5"/>
<dbReference type="Pfam" id="PF03235">
    <property type="entry name" value="GmrSD_N"/>
    <property type="match status" value="1"/>
</dbReference>
<dbReference type="InterPro" id="IPR004919">
    <property type="entry name" value="GmrSD_N"/>
</dbReference>
<proteinExistence type="predicted"/>
<name>A0A0S4XKX5_9BACT</name>
<dbReference type="EMBL" id="FAXN01000013">
    <property type="protein sequence ID" value="CUV64994.1"/>
    <property type="molecule type" value="Genomic_DNA"/>
</dbReference>
<reference evidence="2" key="1">
    <citation type="submission" date="2015-11" db="EMBL/GenBank/DDBJ databases">
        <authorList>
            <person name="Zhang Y."/>
            <person name="Guo Z."/>
        </authorList>
    </citation>
    <scope>NUCLEOTIDE SEQUENCE</scope>
    <source>
        <strain evidence="2">BN30871</strain>
    </source>
</reference>
<dbReference type="PANTHER" id="PTHR35149:SF2">
    <property type="entry name" value="DUF262 DOMAIN-CONTAINING PROTEIN"/>
    <property type="match status" value="1"/>
</dbReference>
<feature type="domain" description="GmrSD restriction endonucleases N-terminal" evidence="1">
    <location>
        <begin position="18"/>
        <end position="239"/>
    </location>
</feature>
<sequence length="612" mass="74246">MGGKMDEKLKLKSIYELLYNEEGKPESFFIPSYQRGYRWTTQQVKELLEDIWEFTSKRNKQDGEFYCLQPIVVKKSKNLDHKWDVLDGQQRLTTIYIILKFLEKEVKDYFYIDNLYTINYETRLESGEFLSSFPNVKDEDKYIDFFHMKKTYDFIEKWFHINKIHRIDFLNVLLKHKIEDNGGKIKDIENNIRVIWYEVEAENELLNTNNKYHKDIEIFTRINMGKIPLTNAELIKALLIQGYDNNEITKENRQFELASEWDFIEYSLQNDDFWYFINKDKNEKATKIEFIFELIAEKYFNENQEELEELRKSQSIDKYYEFHLINHYLQNDKRNAEEKKKETIYEKLWSEVKNYFRILNEWYEDREFFHKIGFLVIYSQKTMLDFIAEYTKENSTKTEFRKFLDNDIKKIFKKIDIENLTYRETNVLRKVLLMFNIQTILDNKKANLRFQFDRYKEQDWDIEHIRSKTDKYPKTEKEKSEWISDIKDKNTKSKEEVLRMEEKEFNSFFDNRQKEFEGDDALNKDDIGNLALLDLSTNRSYGNAFFAIKRYTIIENDKNGTFIPICTKNVFLKYYSENATDLQKWTKDDAEKYKSAIVTTLKNYVNGVKGDE</sequence>
<protein>
    <recommendedName>
        <fullName evidence="1">GmrSD restriction endonucleases N-terminal domain-containing protein</fullName>
    </recommendedName>
</protein>
<dbReference type="PANTHER" id="PTHR35149">
    <property type="entry name" value="SLL5132 PROTEIN"/>
    <property type="match status" value="1"/>
</dbReference>
<evidence type="ECO:0000259" key="1">
    <source>
        <dbReference type="Pfam" id="PF03235"/>
    </source>
</evidence>
<gene>
    <name evidence="2" type="ORF">BN3087_150011</name>
</gene>
<accession>A0A0S4XKX5</accession>
<organism evidence="2">
    <name type="scientific">Sulfurovum sp. enrichment culture clone C5</name>
    <dbReference type="NCBI Taxonomy" id="497650"/>
    <lineage>
        <taxon>Bacteria</taxon>
        <taxon>Pseudomonadati</taxon>
        <taxon>Campylobacterota</taxon>
        <taxon>Epsilonproteobacteria</taxon>
        <taxon>Campylobacterales</taxon>
        <taxon>Sulfurovaceae</taxon>
        <taxon>Sulfurovum</taxon>
        <taxon>environmental samples</taxon>
    </lineage>
</organism>
<evidence type="ECO:0000313" key="2">
    <source>
        <dbReference type="EMBL" id="CUV64994.1"/>
    </source>
</evidence>